<dbReference type="SUPFAM" id="SSF52418">
    <property type="entry name" value="Nucleoside phosphorylase/phosphoribosyltransferase catalytic domain"/>
    <property type="match status" value="1"/>
</dbReference>
<organism evidence="3 4">
    <name type="scientific">Rufibacter tibetensis</name>
    <dbReference type="NCBI Taxonomy" id="512763"/>
    <lineage>
        <taxon>Bacteria</taxon>
        <taxon>Pseudomonadati</taxon>
        <taxon>Bacteroidota</taxon>
        <taxon>Cytophagia</taxon>
        <taxon>Cytophagales</taxon>
        <taxon>Hymenobacteraceae</taxon>
        <taxon>Rufibacter</taxon>
    </lineage>
</organism>
<accession>A0A0P0CXT5</accession>
<keyword evidence="4" id="KW-1185">Reference proteome</keyword>
<dbReference type="Gene3D" id="3.40.1030.10">
    <property type="entry name" value="Nucleoside phosphorylase/phosphoribosyltransferase catalytic domain"/>
    <property type="match status" value="1"/>
</dbReference>
<keyword evidence="1" id="KW-0328">Glycosyltransferase</keyword>
<dbReference type="STRING" id="512763.DC20_16180"/>
<dbReference type="EMBL" id="CP012643">
    <property type="protein sequence ID" value="ALJ00224.1"/>
    <property type="molecule type" value="Genomic_DNA"/>
</dbReference>
<sequence>MKTSYSDTFDNPLVQGIKVIGIGKHGSKPLASAQIEEITHYLSQGQTIPIQKGAFFGSLLAKGVTEEEQKLLFALDNRPLSGTEDLYHVLCPDAPSFLKEIGIKLLDRAHLTKKEANRLGTFLYSDAPGETFRGMAASMLRIRYETDEEYHGLMEAANATFSTGFQENGPKIDGLVQLAEPFDGVEHSYMITPLLANAFQEAGFPTIVSLGRTSGPKVSLNTLDIYQGLSGHFLKSTRELEDAAPTYGWALHQQLLSPALDKWVERRRLIFKRPFLATLEKVLNPCNAQILVTSVFHITYIEKMIRLAGMAGFKGVIVLKRGLEGTLAPSLAKASGIVCAAIQADSSFISHSIDATQEAFAPYRMEADEHVADLKLEDNLNLIQQFSKQGSTGNEDFDKRVQLGTRLHLQGLAWLQSQFSQNT</sequence>
<dbReference type="KEGG" id="rti:DC20_16180"/>
<evidence type="ECO:0000256" key="2">
    <source>
        <dbReference type="ARBA" id="ARBA00022679"/>
    </source>
</evidence>
<dbReference type="PATRIC" id="fig|512763.3.peg.3561"/>
<keyword evidence="2" id="KW-0808">Transferase</keyword>
<dbReference type="Proteomes" id="UP000061382">
    <property type="component" value="Chromosome"/>
</dbReference>
<dbReference type="InterPro" id="IPR035902">
    <property type="entry name" value="Nuc_phospho_transferase"/>
</dbReference>
<gene>
    <name evidence="3" type="ORF">DC20_16180</name>
</gene>
<evidence type="ECO:0000313" key="4">
    <source>
        <dbReference type="Proteomes" id="UP000061382"/>
    </source>
</evidence>
<evidence type="ECO:0000313" key="3">
    <source>
        <dbReference type="EMBL" id="ALJ00224.1"/>
    </source>
</evidence>
<name>A0A0P0CXT5_9BACT</name>
<reference evidence="3 4" key="1">
    <citation type="submission" date="2015-08" db="EMBL/GenBank/DDBJ databases">
        <title>Complete genome sequence of Rufibacter tibetensis strain 1351t, a radiation-resistant bacterium from tibet plateau.</title>
        <authorList>
            <person name="Dai J."/>
        </authorList>
    </citation>
    <scope>NUCLEOTIDE SEQUENCE [LARGE SCALE GENOMIC DNA]</scope>
    <source>
        <strain evidence="3 4">1351</strain>
    </source>
</reference>
<dbReference type="RefSeq" id="WP_062544778.1">
    <property type="nucleotide sequence ID" value="NZ_CP012643.1"/>
</dbReference>
<evidence type="ECO:0000256" key="1">
    <source>
        <dbReference type="ARBA" id="ARBA00022676"/>
    </source>
</evidence>
<dbReference type="AlphaFoldDB" id="A0A0P0CXT5"/>
<evidence type="ECO:0008006" key="5">
    <source>
        <dbReference type="Google" id="ProtNLM"/>
    </source>
</evidence>
<dbReference type="GO" id="GO:0016757">
    <property type="term" value="F:glycosyltransferase activity"/>
    <property type="evidence" value="ECO:0007669"/>
    <property type="project" value="UniProtKB-KW"/>
</dbReference>
<protein>
    <recommendedName>
        <fullName evidence="5">Anthranilate phosphoribosyltransferase</fullName>
    </recommendedName>
</protein>
<dbReference type="OrthoDB" id="9814181at2"/>
<proteinExistence type="predicted"/>